<evidence type="ECO:0000313" key="2">
    <source>
        <dbReference type="EMBL" id="KAF2888495.1"/>
    </source>
</evidence>
<dbReference type="SUPFAM" id="SSF82199">
    <property type="entry name" value="SET domain"/>
    <property type="match status" value="1"/>
</dbReference>
<dbReference type="EMBL" id="VTPC01076776">
    <property type="protein sequence ID" value="KAF2888495.1"/>
    <property type="molecule type" value="Genomic_DNA"/>
</dbReference>
<organism evidence="2 3">
    <name type="scientific">Ignelater luminosus</name>
    <name type="common">Cucubano</name>
    <name type="synonym">Pyrophorus luminosus</name>
    <dbReference type="NCBI Taxonomy" id="2038154"/>
    <lineage>
        <taxon>Eukaryota</taxon>
        <taxon>Metazoa</taxon>
        <taxon>Ecdysozoa</taxon>
        <taxon>Arthropoda</taxon>
        <taxon>Hexapoda</taxon>
        <taxon>Insecta</taxon>
        <taxon>Pterygota</taxon>
        <taxon>Neoptera</taxon>
        <taxon>Endopterygota</taxon>
        <taxon>Coleoptera</taxon>
        <taxon>Polyphaga</taxon>
        <taxon>Elateriformia</taxon>
        <taxon>Elateroidea</taxon>
        <taxon>Elateridae</taxon>
        <taxon>Agrypninae</taxon>
        <taxon>Pyrophorini</taxon>
        <taxon>Ignelater</taxon>
    </lineage>
</organism>
<accession>A0A8K0G1M6</accession>
<dbReference type="GO" id="GO:0008757">
    <property type="term" value="F:S-adenosylmethionine-dependent methyltransferase activity"/>
    <property type="evidence" value="ECO:0007669"/>
    <property type="project" value="UniProtKB-ARBA"/>
</dbReference>
<dbReference type="Gene3D" id="1.25.40.10">
    <property type="entry name" value="Tetratricopeptide repeat domain"/>
    <property type="match status" value="1"/>
</dbReference>
<dbReference type="Pfam" id="PF00856">
    <property type="entry name" value="SET"/>
    <property type="match status" value="1"/>
</dbReference>
<dbReference type="InterPro" id="IPR046341">
    <property type="entry name" value="SET_dom_sf"/>
</dbReference>
<keyword evidence="3" id="KW-1185">Reference proteome</keyword>
<dbReference type="InterPro" id="IPR053010">
    <property type="entry name" value="SET_SmydA-8"/>
</dbReference>
<dbReference type="OrthoDB" id="5952526at2759"/>
<dbReference type="InterPro" id="IPR001214">
    <property type="entry name" value="SET_dom"/>
</dbReference>
<proteinExistence type="predicted"/>
<feature type="non-terminal residue" evidence="2">
    <location>
        <position position="1"/>
    </location>
</feature>
<dbReference type="Proteomes" id="UP000801492">
    <property type="component" value="Unassembled WGS sequence"/>
</dbReference>
<evidence type="ECO:0000259" key="1">
    <source>
        <dbReference type="PROSITE" id="PS50280"/>
    </source>
</evidence>
<dbReference type="InterPro" id="IPR011990">
    <property type="entry name" value="TPR-like_helical_dom_sf"/>
</dbReference>
<dbReference type="AlphaFoldDB" id="A0A8K0G1M6"/>
<dbReference type="PROSITE" id="PS50280">
    <property type="entry name" value="SET"/>
    <property type="match status" value="1"/>
</dbReference>
<protein>
    <recommendedName>
        <fullName evidence="1">SET domain-containing protein</fullName>
    </recommendedName>
</protein>
<dbReference type="GO" id="GO:0008170">
    <property type="term" value="F:N-methyltransferase activity"/>
    <property type="evidence" value="ECO:0007669"/>
    <property type="project" value="UniProtKB-ARBA"/>
</dbReference>
<reference evidence="2" key="1">
    <citation type="submission" date="2019-08" db="EMBL/GenBank/DDBJ databases">
        <title>The genome of the North American firefly Photinus pyralis.</title>
        <authorList>
            <consortium name="Photinus pyralis genome working group"/>
            <person name="Fallon T.R."/>
            <person name="Sander Lower S.E."/>
            <person name="Weng J.-K."/>
        </authorList>
    </citation>
    <scope>NUCLEOTIDE SEQUENCE</scope>
    <source>
        <strain evidence="2">TRF0915ILg1</strain>
        <tissue evidence="2">Whole body</tissue>
    </source>
</reference>
<dbReference type="Gene3D" id="2.170.270.10">
    <property type="entry name" value="SET domain"/>
    <property type="match status" value="1"/>
</dbReference>
<name>A0A8K0G1M6_IGNLU</name>
<feature type="domain" description="SET" evidence="1">
    <location>
        <begin position="76"/>
        <end position="167"/>
    </location>
</feature>
<evidence type="ECO:0000313" key="3">
    <source>
        <dbReference type="Proteomes" id="UP000801492"/>
    </source>
</evidence>
<comment type="caution">
    <text evidence="2">The sequence shown here is derived from an EMBL/GenBank/DDBJ whole genome shotgun (WGS) entry which is preliminary data.</text>
</comment>
<dbReference type="PANTHER" id="PTHR46455:SF4">
    <property type="entry name" value="GH11294P"/>
    <property type="match status" value="1"/>
</dbReference>
<gene>
    <name evidence="2" type="ORF">ILUMI_17678</name>
</gene>
<sequence>MYRKLSTKSSTVQNNQLLYLFQVTITNFNIPHPIYACVTTLRCLYQKKFDPETWKKLIKLESHCEERKKTERYEHERIYVANFIRNFFKLQDEFSEDEILKICGIIMVNGHEIPLTSPHHVAIFHLTSMLEHSCRPNCYKTFSPQGHVMIVAGASIKQGDHLSICYTDPLWTTPNRQKHLLETKFFSCTCKRCQDATEFGTNLSAIRCRKENCEKGILLPNSFLIQNANWICKECKTELTTQSVEKILKRIGEDLQAMKKGNSWACKQFLEYYGKLLTPNHFYLIDVKLALSQIIGQESKDGLQQVTDNDLNLKIKLCREINELVEMLAPAEKRLKGALLFELYLAMTEMNRRTGILADYGDFVSNLM</sequence>
<dbReference type="PANTHER" id="PTHR46455">
    <property type="entry name" value="SET AND MYND DOMAIN CONTAINING, ARTHROPOD-SPECIFIC, MEMBER 4, ISOFORM A"/>
    <property type="match status" value="1"/>
</dbReference>
<dbReference type="CDD" id="cd20071">
    <property type="entry name" value="SET_SMYD"/>
    <property type="match status" value="1"/>
</dbReference>
<dbReference type="GO" id="GO:0008276">
    <property type="term" value="F:protein methyltransferase activity"/>
    <property type="evidence" value="ECO:0007669"/>
    <property type="project" value="UniProtKB-ARBA"/>
</dbReference>